<dbReference type="InterPro" id="IPR012902">
    <property type="entry name" value="N_methyl_site"/>
</dbReference>
<dbReference type="InterPro" id="IPR045584">
    <property type="entry name" value="Pilin-like"/>
</dbReference>
<protein>
    <recommendedName>
        <fullName evidence="4">Prepilin-type N-terminal cleavage/methylation domain-containing protein</fullName>
    </recommendedName>
</protein>
<dbReference type="EMBL" id="QDFT01000083">
    <property type="protein sequence ID" value="PVE58767.1"/>
    <property type="molecule type" value="Genomic_DNA"/>
</dbReference>
<dbReference type="PROSITE" id="PS00409">
    <property type="entry name" value="PROKAR_NTER_METHYL"/>
    <property type="match status" value="1"/>
</dbReference>
<keyword evidence="1" id="KW-1133">Transmembrane helix</keyword>
<comment type="caution">
    <text evidence="2">The sequence shown here is derived from an EMBL/GenBank/DDBJ whole genome shotgun (WGS) entry which is preliminary data.</text>
</comment>
<dbReference type="SUPFAM" id="SSF54523">
    <property type="entry name" value="Pili subunits"/>
    <property type="match status" value="1"/>
</dbReference>
<evidence type="ECO:0000256" key="1">
    <source>
        <dbReference type="SAM" id="Phobius"/>
    </source>
</evidence>
<dbReference type="NCBIfam" id="TIGR02532">
    <property type="entry name" value="IV_pilin_GFxxxE"/>
    <property type="match status" value="1"/>
</dbReference>
<evidence type="ECO:0008006" key="4">
    <source>
        <dbReference type="Google" id="ProtNLM"/>
    </source>
</evidence>
<dbReference type="Gene3D" id="3.30.700.10">
    <property type="entry name" value="Glycoprotein, Type 4 Pilin"/>
    <property type="match status" value="1"/>
</dbReference>
<dbReference type="AlphaFoldDB" id="A0A2T7VN03"/>
<keyword evidence="1" id="KW-0812">Transmembrane</keyword>
<evidence type="ECO:0000313" key="2">
    <source>
        <dbReference type="EMBL" id="PVE58767.1"/>
    </source>
</evidence>
<name>A0A2T7VN03_MICTE</name>
<dbReference type="Pfam" id="PF07963">
    <property type="entry name" value="N_methyl"/>
    <property type="match status" value="1"/>
</dbReference>
<sequence>MNRPLGLTRSFNPMISFINNALKHRNGEKGFSLVELIVVVAILGILVVIAIPVFGAIQTTARQNTVATAAANAATSLAAAVTASGPSEVQPTLDRLNAQGPDTIRYSLGGSSQIDSISGQTINVPTVQAGNDSTDTIYVYAVNDRNEWAGAGSAGGKSHSWD</sequence>
<organism evidence="2 3">
    <name type="scientific">Microbacterium testaceum</name>
    <name type="common">Aureobacterium testaceum</name>
    <name type="synonym">Brevibacterium testaceum</name>
    <dbReference type="NCBI Taxonomy" id="2033"/>
    <lineage>
        <taxon>Bacteria</taxon>
        <taxon>Bacillati</taxon>
        <taxon>Actinomycetota</taxon>
        <taxon>Actinomycetes</taxon>
        <taxon>Micrococcales</taxon>
        <taxon>Microbacteriaceae</taxon>
        <taxon>Microbacterium</taxon>
    </lineage>
</organism>
<feature type="transmembrane region" description="Helical" evidence="1">
    <location>
        <begin position="33"/>
        <end position="57"/>
    </location>
</feature>
<evidence type="ECO:0000313" key="3">
    <source>
        <dbReference type="Proteomes" id="UP000244649"/>
    </source>
</evidence>
<proteinExistence type="predicted"/>
<reference evidence="2 3" key="1">
    <citation type="submission" date="2018-04" db="EMBL/GenBank/DDBJ databases">
        <authorList>
            <person name="Go L.Y."/>
            <person name="Mitchell J.A."/>
        </authorList>
    </citation>
    <scope>NUCLEOTIDE SEQUENCE [LARGE SCALE GENOMIC DNA]</scope>
    <source>
        <strain evidence="2 3">TPD7010</strain>
    </source>
</reference>
<keyword evidence="1" id="KW-0472">Membrane</keyword>
<accession>A0A2T7VN03</accession>
<dbReference type="Proteomes" id="UP000244649">
    <property type="component" value="Unassembled WGS sequence"/>
</dbReference>
<gene>
    <name evidence="2" type="ORF">DC432_15765</name>
</gene>